<protein>
    <submittedName>
        <fullName evidence="1">Major facilitator superfamily transporter</fullName>
    </submittedName>
</protein>
<sequence length="495" mass="53890">MESANRPLNSEDVEKAHKANSEQNGEKTDPNIVDWDGPDDPTNPQNWSDRKKWANVGALAAITFFSPFASSIFAPGVPEAQDEFDNHDATLATFVVSVFLLGYVAGPLVLVPLADVFGRVPIYHVGNIGFVVFTIACAVSTNFNMLIGFRFLAGLIGSAPLTVGGGTIADIMPPQKRGLAIMVWNLPLVVGPVIGPVIGGFLGQAEGWRWLFWFTAITSGAAAIVAAVIMRETSPSVLLKRKTKRLQKETGNMNLRSKLDVGLTTKDHFLRAVVRPSKLLFLSPICGLFCLFNAFVYSLLYLFFTTFTFLFEGEYGMSSGIVGLTYIGSGIGMVAGMILYGMTSDKIIQRLAKKHGVDRPKPEYRLPLVMAASPFIPIGLFIYGWTAQYHTHWAVPLLGTLLVGFGFTVVLSSIANYLIDTFTIYAASAMAAIAVSRSIFAATFPLFALHMYDALGWGWGNSLLAFIALAGCGIPPLFWLYGEKIRTSPRFQVKL</sequence>
<dbReference type="EMBL" id="MU394289">
    <property type="protein sequence ID" value="KAI6090747.1"/>
    <property type="molecule type" value="Genomic_DNA"/>
</dbReference>
<keyword evidence="2" id="KW-1185">Reference proteome</keyword>
<organism evidence="1 2">
    <name type="scientific">Hypoxylon rubiginosum</name>
    <dbReference type="NCBI Taxonomy" id="110542"/>
    <lineage>
        <taxon>Eukaryota</taxon>
        <taxon>Fungi</taxon>
        <taxon>Dikarya</taxon>
        <taxon>Ascomycota</taxon>
        <taxon>Pezizomycotina</taxon>
        <taxon>Sordariomycetes</taxon>
        <taxon>Xylariomycetidae</taxon>
        <taxon>Xylariales</taxon>
        <taxon>Hypoxylaceae</taxon>
        <taxon>Hypoxylon</taxon>
    </lineage>
</organism>
<proteinExistence type="predicted"/>
<reference evidence="1 2" key="1">
    <citation type="journal article" date="2022" name="New Phytol.">
        <title>Ecological generalism drives hyperdiversity of secondary metabolite gene clusters in xylarialean endophytes.</title>
        <authorList>
            <person name="Franco M.E.E."/>
            <person name="Wisecaver J.H."/>
            <person name="Arnold A.E."/>
            <person name="Ju Y.M."/>
            <person name="Slot J.C."/>
            <person name="Ahrendt S."/>
            <person name="Moore L.P."/>
            <person name="Eastman K.E."/>
            <person name="Scott K."/>
            <person name="Konkel Z."/>
            <person name="Mondo S.J."/>
            <person name="Kuo A."/>
            <person name="Hayes R.D."/>
            <person name="Haridas S."/>
            <person name="Andreopoulos B."/>
            <person name="Riley R."/>
            <person name="LaButti K."/>
            <person name="Pangilinan J."/>
            <person name="Lipzen A."/>
            <person name="Amirebrahimi M."/>
            <person name="Yan J."/>
            <person name="Adam C."/>
            <person name="Keymanesh K."/>
            <person name="Ng V."/>
            <person name="Louie K."/>
            <person name="Northen T."/>
            <person name="Drula E."/>
            <person name="Henrissat B."/>
            <person name="Hsieh H.M."/>
            <person name="Youens-Clark K."/>
            <person name="Lutzoni F."/>
            <person name="Miadlikowska J."/>
            <person name="Eastwood D.C."/>
            <person name="Hamelin R.C."/>
            <person name="Grigoriev I.V."/>
            <person name="U'Ren J.M."/>
        </authorList>
    </citation>
    <scope>NUCLEOTIDE SEQUENCE [LARGE SCALE GENOMIC DNA]</scope>
    <source>
        <strain evidence="1 2">ER1909</strain>
    </source>
</reference>
<name>A0ACC0DDX9_9PEZI</name>
<evidence type="ECO:0000313" key="2">
    <source>
        <dbReference type="Proteomes" id="UP001497680"/>
    </source>
</evidence>
<dbReference type="Proteomes" id="UP001497680">
    <property type="component" value="Unassembled WGS sequence"/>
</dbReference>
<accession>A0ACC0DDX9</accession>
<gene>
    <name evidence="1" type="ORF">F4821DRAFT_274305</name>
</gene>
<evidence type="ECO:0000313" key="1">
    <source>
        <dbReference type="EMBL" id="KAI6090747.1"/>
    </source>
</evidence>
<comment type="caution">
    <text evidence="1">The sequence shown here is derived from an EMBL/GenBank/DDBJ whole genome shotgun (WGS) entry which is preliminary data.</text>
</comment>